<reference evidence="5" key="1">
    <citation type="submission" date="2023-09" db="UniProtKB">
        <authorList>
            <consortium name="Ensembl"/>
        </authorList>
    </citation>
    <scope>IDENTIFICATION</scope>
</reference>
<dbReference type="AlphaFoldDB" id="A0A8C0I055"/>
<evidence type="ECO:0000259" key="4">
    <source>
        <dbReference type="SMART" id="SM00113"/>
    </source>
</evidence>
<dbReference type="SMART" id="SM00113">
    <property type="entry name" value="CALCITONIN"/>
    <property type="match status" value="1"/>
</dbReference>
<accession>A0A8C0I055</accession>
<keyword evidence="2 3" id="KW-1015">Disulfide bond</keyword>
<dbReference type="PRINTS" id="PR00817">
    <property type="entry name" value="CALCITONINB"/>
</dbReference>
<dbReference type="PANTHER" id="PTHR10505:SF3">
    <property type="entry name" value="CALCITONIN GENE-RELATED PEPTIDE 2"/>
    <property type="match status" value="1"/>
</dbReference>
<dbReference type="GO" id="GO:0005179">
    <property type="term" value="F:hormone activity"/>
    <property type="evidence" value="ECO:0007669"/>
    <property type="project" value="InterPro"/>
</dbReference>
<evidence type="ECO:0000256" key="2">
    <source>
        <dbReference type="ARBA" id="ARBA00023157"/>
    </source>
</evidence>
<name>A0A8C0I055_BALMU</name>
<dbReference type="OMA" id="CYVEMKA"/>
<dbReference type="GO" id="GO:0051480">
    <property type="term" value="P:regulation of cytosolic calcium ion concentration"/>
    <property type="evidence" value="ECO:0007669"/>
    <property type="project" value="TreeGrafter"/>
</dbReference>
<proteinExistence type="inferred from homology"/>
<dbReference type="InterPro" id="IPR015476">
    <property type="entry name" value="Calcitonin_gene-rel_peptide"/>
</dbReference>
<dbReference type="Pfam" id="PF00214">
    <property type="entry name" value="Calc_CGRP_IAPP"/>
    <property type="match status" value="1"/>
</dbReference>
<comment type="similarity">
    <text evidence="1">Belongs to the calcitonin family.</text>
</comment>
<dbReference type="GO" id="GO:0007189">
    <property type="term" value="P:adenylate cyclase-activating G protein-coupled receptor signaling pathway"/>
    <property type="evidence" value="ECO:0007669"/>
    <property type="project" value="TreeGrafter"/>
</dbReference>
<dbReference type="GO" id="GO:0031716">
    <property type="term" value="F:calcitonin receptor binding"/>
    <property type="evidence" value="ECO:0007669"/>
    <property type="project" value="TreeGrafter"/>
</dbReference>
<feature type="domain" description="Calcitonin peptide-like" evidence="4">
    <location>
        <begin position="94"/>
        <end position="136"/>
    </location>
</feature>
<sequence>MLRNLGQRKRVANRVVMGFWKFPPFLVLSILVLYQAGMLHSAPFRSALESGFVPATLTEEESRLLLAATVKYYVQMKASELEHETEGFSITAQKRSCNTATCVTHKMAGWLSRSGSVIKRNFMPTNVGSKAFGRHHRDLQA</sequence>
<dbReference type="InterPro" id="IPR021116">
    <property type="entry name" value="Calcitonin/adrenomedullin"/>
</dbReference>
<evidence type="ECO:0000313" key="5">
    <source>
        <dbReference type="Ensembl" id="ENSBMSP00010015378.1"/>
    </source>
</evidence>
<evidence type="ECO:0000256" key="3">
    <source>
        <dbReference type="PIRSR" id="PIRSR621116-50"/>
    </source>
</evidence>
<dbReference type="GeneTree" id="ENSGT00940000166205"/>
<protein>
    <recommendedName>
        <fullName evidence="4">Calcitonin peptide-like domain-containing protein</fullName>
    </recommendedName>
</protein>
<dbReference type="InterPro" id="IPR001693">
    <property type="entry name" value="Calcitonin_peptide-like"/>
</dbReference>
<dbReference type="Ensembl" id="ENSBMST00010017026.1">
    <property type="protein sequence ID" value="ENSBMSP00010015378.1"/>
    <property type="gene ID" value="ENSBMSG00010011210.1"/>
</dbReference>
<dbReference type="GO" id="GO:0005615">
    <property type="term" value="C:extracellular space"/>
    <property type="evidence" value="ECO:0007669"/>
    <property type="project" value="TreeGrafter"/>
</dbReference>
<feature type="disulfide bond" evidence="3">
    <location>
        <begin position="97"/>
        <end position="102"/>
    </location>
</feature>
<dbReference type="Gene3D" id="6.10.250.2190">
    <property type="match status" value="1"/>
</dbReference>
<dbReference type="PANTHER" id="PTHR10505">
    <property type="entry name" value="CALCITONIN-RELATED"/>
    <property type="match status" value="1"/>
</dbReference>
<organism evidence="5">
    <name type="scientific">Balaenoptera musculus</name>
    <name type="common">Blue whale</name>
    <dbReference type="NCBI Taxonomy" id="9771"/>
    <lineage>
        <taxon>Eukaryota</taxon>
        <taxon>Metazoa</taxon>
        <taxon>Chordata</taxon>
        <taxon>Craniata</taxon>
        <taxon>Vertebrata</taxon>
        <taxon>Euteleostomi</taxon>
        <taxon>Mammalia</taxon>
        <taxon>Eutheria</taxon>
        <taxon>Laurasiatheria</taxon>
        <taxon>Artiodactyla</taxon>
        <taxon>Whippomorpha</taxon>
        <taxon>Cetacea</taxon>
        <taxon>Mysticeti</taxon>
        <taxon>Balaenopteridae</taxon>
        <taxon>Balaenoptera</taxon>
    </lineage>
</organism>
<evidence type="ECO:0000256" key="1">
    <source>
        <dbReference type="ARBA" id="ARBA00009222"/>
    </source>
</evidence>
<dbReference type="InterPro" id="IPR021117">
    <property type="entry name" value="Calcitonin-like"/>
</dbReference>